<accession>A0AAJ0HHK3</accession>
<dbReference type="Proteomes" id="UP001275084">
    <property type="component" value="Unassembled WGS sequence"/>
</dbReference>
<reference evidence="1" key="2">
    <citation type="submission" date="2023-06" db="EMBL/GenBank/DDBJ databases">
        <authorList>
            <consortium name="Lawrence Berkeley National Laboratory"/>
            <person name="Haridas S."/>
            <person name="Hensen N."/>
            <person name="Bonometti L."/>
            <person name="Westerberg I."/>
            <person name="Brannstrom I.O."/>
            <person name="Guillou S."/>
            <person name="Cros-Aarteil S."/>
            <person name="Calhoun S."/>
            <person name="Kuo A."/>
            <person name="Mondo S."/>
            <person name="Pangilinan J."/>
            <person name="Riley R."/>
            <person name="Labutti K."/>
            <person name="Andreopoulos B."/>
            <person name="Lipzen A."/>
            <person name="Chen C."/>
            <person name="Yanf M."/>
            <person name="Daum C."/>
            <person name="Ng V."/>
            <person name="Clum A."/>
            <person name="Steindorff A."/>
            <person name="Ohm R."/>
            <person name="Martin F."/>
            <person name="Silar P."/>
            <person name="Natvig D."/>
            <person name="Lalanne C."/>
            <person name="Gautier V."/>
            <person name="Ament-Velasquez S.L."/>
            <person name="Kruys A."/>
            <person name="Hutchinson M.I."/>
            <person name="Powell A.J."/>
            <person name="Barry K."/>
            <person name="Miller A.N."/>
            <person name="Grigoriev I.V."/>
            <person name="Debuchy R."/>
            <person name="Gladieux P."/>
            <person name="Thoren M.H."/>
            <person name="Johannesson H."/>
        </authorList>
    </citation>
    <scope>NUCLEOTIDE SEQUENCE</scope>
    <source>
        <strain evidence="1">CBS 955.72</strain>
    </source>
</reference>
<comment type="caution">
    <text evidence="1">The sequence shown here is derived from an EMBL/GenBank/DDBJ whole genome shotgun (WGS) entry which is preliminary data.</text>
</comment>
<protein>
    <submittedName>
        <fullName evidence="1">Uncharacterized protein</fullName>
    </submittedName>
</protein>
<gene>
    <name evidence="1" type="ORF">B0T25DRAFT_567855</name>
</gene>
<proteinExistence type="predicted"/>
<evidence type="ECO:0000313" key="2">
    <source>
        <dbReference type="Proteomes" id="UP001275084"/>
    </source>
</evidence>
<sequence length="63" mass="6054">MKAPKAAGEFIKDNAEKGANWANNNPAAVCASGGVAVVAAPVILTAPLLAAAGFTMSGVAAGE</sequence>
<reference evidence="1" key="1">
    <citation type="journal article" date="2023" name="Mol. Phylogenet. Evol.">
        <title>Genome-scale phylogeny and comparative genomics of the fungal order Sordariales.</title>
        <authorList>
            <person name="Hensen N."/>
            <person name="Bonometti L."/>
            <person name="Westerberg I."/>
            <person name="Brannstrom I.O."/>
            <person name="Guillou S."/>
            <person name="Cros-Aarteil S."/>
            <person name="Calhoun S."/>
            <person name="Haridas S."/>
            <person name="Kuo A."/>
            <person name="Mondo S."/>
            <person name="Pangilinan J."/>
            <person name="Riley R."/>
            <person name="LaButti K."/>
            <person name="Andreopoulos B."/>
            <person name="Lipzen A."/>
            <person name="Chen C."/>
            <person name="Yan M."/>
            <person name="Daum C."/>
            <person name="Ng V."/>
            <person name="Clum A."/>
            <person name="Steindorff A."/>
            <person name="Ohm R.A."/>
            <person name="Martin F."/>
            <person name="Silar P."/>
            <person name="Natvig D.O."/>
            <person name="Lalanne C."/>
            <person name="Gautier V."/>
            <person name="Ament-Velasquez S.L."/>
            <person name="Kruys A."/>
            <person name="Hutchinson M.I."/>
            <person name="Powell A.J."/>
            <person name="Barry K."/>
            <person name="Miller A.N."/>
            <person name="Grigoriev I.V."/>
            <person name="Debuchy R."/>
            <person name="Gladieux P."/>
            <person name="Hiltunen Thoren M."/>
            <person name="Johannesson H."/>
        </authorList>
    </citation>
    <scope>NUCLEOTIDE SEQUENCE</scope>
    <source>
        <strain evidence="1">CBS 955.72</strain>
    </source>
</reference>
<dbReference type="AlphaFoldDB" id="A0AAJ0HHK3"/>
<dbReference type="EMBL" id="JAUIQD010000004">
    <property type="protein sequence ID" value="KAK3352575.1"/>
    <property type="molecule type" value="Genomic_DNA"/>
</dbReference>
<evidence type="ECO:0000313" key="1">
    <source>
        <dbReference type="EMBL" id="KAK3352575.1"/>
    </source>
</evidence>
<keyword evidence="2" id="KW-1185">Reference proteome</keyword>
<organism evidence="1 2">
    <name type="scientific">Lasiosphaeria hispida</name>
    <dbReference type="NCBI Taxonomy" id="260671"/>
    <lineage>
        <taxon>Eukaryota</taxon>
        <taxon>Fungi</taxon>
        <taxon>Dikarya</taxon>
        <taxon>Ascomycota</taxon>
        <taxon>Pezizomycotina</taxon>
        <taxon>Sordariomycetes</taxon>
        <taxon>Sordariomycetidae</taxon>
        <taxon>Sordariales</taxon>
        <taxon>Lasiosphaeriaceae</taxon>
        <taxon>Lasiosphaeria</taxon>
    </lineage>
</organism>
<name>A0AAJ0HHK3_9PEZI</name>